<feature type="transmembrane region" description="Helical" evidence="2">
    <location>
        <begin position="12"/>
        <end position="39"/>
    </location>
</feature>
<evidence type="ECO:0000313" key="3">
    <source>
        <dbReference type="EMBL" id="CAG6398772.1"/>
    </source>
</evidence>
<keyword evidence="2" id="KW-1133">Transmembrane helix</keyword>
<proteinExistence type="predicted"/>
<accession>A0A9W4GVN1</accession>
<dbReference type="AlphaFoldDB" id="A0A9W4GVN1"/>
<gene>
    <name evidence="3" type="ORF">SCOCK_760028</name>
</gene>
<keyword evidence="2" id="KW-0472">Membrane</keyword>
<feature type="transmembrane region" description="Helical" evidence="2">
    <location>
        <begin position="45"/>
        <end position="67"/>
    </location>
</feature>
<dbReference type="PANTHER" id="PTHR23542:SF1">
    <property type="entry name" value="MAJOR FACILITATOR SUPERFAMILY (MFS) PROFILE DOMAIN-CONTAINING PROTEIN"/>
    <property type="match status" value="1"/>
</dbReference>
<dbReference type="SUPFAM" id="SSF103473">
    <property type="entry name" value="MFS general substrate transporter"/>
    <property type="match status" value="1"/>
</dbReference>
<dbReference type="PANTHER" id="PTHR23542">
    <property type="match status" value="1"/>
</dbReference>
<dbReference type="EMBL" id="CAJSLV010000110">
    <property type="protein sequence ID" value="CAG6398772.1"/>
    <property type="molecule type" value="Genomic_DNA"/>
</dbReference>
<keyword evidence="4" id="KW-1185">Reference proteome</keyword>
<evidence type="ECO:0008006" key="5">
    <source>
        <dbReference type="Google" id="ProtNLM"/>
    </source>
</evidence>
<dbReference type="Proteomes" id="UP001152519">
    <property type="component" value="Unassembled WGS sequence"/>
</dbReference>
<name>A0A9W4GVN1_9ACTN</name>
<feature type="region of interest" description="Disordered" evidence="1">
    <location>
        <begin position="77"/>
        <end position="97"/>
    </location>
</feature>
<sequence length="97" mass="9716">MRHYVAVWRIPGAPVLLVAGVIARLGTGVTTLALLLSVAQATGHYASAGIAAGSYVLSGAVVSPIAGRLADRPGATRVPPPYGRCSAAVPGSLPRDS</sequence>
<keyword evidence="2" id="KW-0812">Transmembrane</keyword>
<evidence type="ECO:0000313" key="4">
    <source>
        <dbReference type="Proteomes" id="UP001152519"/>
    </source>
</evidence>
<comment type="caution">
    <text evidence="3">The sequence shown here is derived from an EMBL/GenBank/DDBJ whole genome shotgun (WGS) entry which is preliminary data.</text>
</comment>
<organism evidence="3 4">
    <name type="scientific">Actinacidiphila cocklensis</name>
    <dbReference type="NCBI Taxonomy" id="887465"/>
    <lineage>
        <taxon>Bacteria</taxon>
        <taxon>Bacillati</taxon>
        <taxon>Actinomycetota</taxon>
        <taxon>Actinomycetes</taxon>
        <taxon>Kitasatosporales</taxon>
        <taxon>Streptomycetaceae</taxon>
        <taxon>Actinacidiphila</taxon>
    </lineage>
</organism>
<reference evidence="3" key="1">
    <citation type="submission" date="2021-05" db="EMBL/GenBank/DDBJ databases">
        <authorList>
            <person name="Arsene-Ploetze F."/>
        </authorList>
    </citation>
    <scope>NUCLEOTIDE SEQUENCE</scope>
    <source>
        <strain evidence="3">DSM 42138</strain>
    </source>
</reference>
<evidence type="ECO:0000256" key="1">
    <source>
        <dbReference type="SAM" id="MobiDB-lite"/>
    </source>
</evidence>
<evidence type="ECO:0000256" key="2">
    <source>
        <dbReference type="SAM" id="Phobius"/>
    </source>
</evidence>
<protein>
    <recommendedName>
        <fullName evidence="5">MFS transporter</fullName>
    </recommendedName>
</protein>
<dbReference type="InterPro" id="IPR036259">
    <property type="entry name" value="MFS_trans_sf"/>
</dbReference>